<feature type="region of interest" description="Disordered" evidence="1">
    <location>
        <begin position="1"/>
        <end position="28"/>
    </location>
</feature>
<evidence type="ECO:0008006" key="4">
    <source>
        <dbReference type="Google" id="ProtNLM"/>
    </source>
</evidence>
<accession>A0ABR4XIN7</accession>
<keyword evidence="3" id="KW-1185">Reference proteome</keyword>
<name>A0ABR4XIN7_9MICO</name>
<gene>
    <name evidence="2" type="ORF">N798_01905</name>
</gene>
<comment type="caution">
    <text evidence="2">The sequence shown here is derived from an EMBL/GenBank/DDBJ whole genome shotgun (WGS) entry which is preliminary data.</text>
</comment>
<evidence type="ECO:0000313" key="3">
    <source>
        <dbReference type="Proteomes" id="UP000029990"/>
    </source>
</evidence>
<protein>
    <recommendedName>
        <fullName evidence="4">DUF4185 domain-containing protein</fullName>
    </recommendedName>
</protein>
<dbReference type="Proteomes" id="UP000029990">
    <property type="component" value="Unassembled WGS sequence"/>
</dbReference>
<reference evidence="2 3" key="1">
    <citation type="submission" date="2013-08" db="EMBL/GenBank/DDBJ databases">
        <title>The genome sequence of Knoellia flava.</title>
        <authorList>
            <person name="Zhu W."/>
            <person name="Wang G."/>
        </authorList>
    </citation>
    <scope>NUCLEOTIDE SEQUENCE [LARGE SCALE GENOMIC DNA]</scope>
    <source>
        <strain evidence="2 3">TL1</strain>
    </source>
</reference>
<organism evidence="2 3">
    <name type="scientific">Knoellia flava TL1</name>
    <dbReference type="NCBI Taxonomy" id="1385518"/>
    <lineage>
        <taxon>Bacteria</taxon>
        <taxon>Bacillati</taxon>
        <taxon>Actinomycetota</taxon>
        <taxon>Actinomycetes</taxon>
        <taxon>Micrococcales</taxon>
        <taxon>Intrasporangiaceae</taxon>
        <taxon>Knoellia</taxon>
    </lineage>
</organism>
<evidence type="ECO:0000256" key="1">
    <source>
        <dbReference type="SAM" id="MobiDB-lite"/>
    </source>
</evidence>
<proteinExistence type="predicted"/>
<sequence length="425" mass="44582">MGRRGAPALDGSRSPGPPAAAGRVAGGGCHVTSRPARSAVASHASSLAAALVSVVLLTMLLGGCGWFGEGSGSGGRTAYEMSVDCPEAPGTGSVKPTVEQLNSVLAEADLPYWQAADIGASARLTDGRLVWVFGDTMRRQGVAPGMVANSMLVSSGLCVSQVMATARGPVIPDVEPGVVRWPMSVSVVRDGDEDVVIVFTGRIRRGSGADVWGFRYLGSDAVTFRVRAGEAPQLDTVLPLTPDDESAHQVNWGSASMVSDDHIYVYGTELPSGAAFGRALLVGRGTLGRPEDRQSWEFWDGRRWQADPHRAAPVIAAKGGVSQTLSVDRIGDEFVAVSKKDGDLGSTVATWTSASPVGPWRVSDALEAPFLTGKDEFAYAPLAHPEISLADGGLLVSISRNTTDLARLRQDPTVGRPRFAEIPRP</sequence>
<evidence type="ECO:0000313" key="2">
    <source>
        <dbReference type="EMBL" id="KGN36073.1"/>
    </source>
</evidence>
<feature type="compositionally biased region" description="Low complexity" evidence="1">
    <location>
        <begin position="11"/>
        <end position="23"/>
    </location>
</feature>
<dbReference type="EMBL" id="AVPI01000001">
    <property type="protein sequence ID" value="KGN36073.1"/>
    <property type="molecule type" value="Genomic_DNA"/>
</dbReference>